<evidence type="ECO:0000256" key="2">
    <source>
        <dbReference type="ARBA" id="ARBA00022448"/>
    </source>
</evidence>
<dbReference type="SUPFAM" id="SSF53822">
    <property type="entry name" value="Periplasmic binding protein-like I"/>
    <property type="match status" value="1"/>
</dbReference>
<dbReference type="Pfam" id="PF13458">
    <property type="entry name" value="Peripla_BP_6"/>
    <property type="match status" value="1"/>
</dbReference>
<comment type="similarity">
    <text evidence="1">Belongs to the leucine-binding protein family.</text>
</comment>
<evidence type="ECO:0000256" key="5">
    <source>
        <dbReference type="SAM" id="SignalP"/>
    </source>
</evidence>
<accession>A0A2P7AKR9</accession>
<evidence type="ECO:0000256" key="4">
    <source>
        <dbReference type="ARBA" id="ARBA00022970"/>
    </source>
</evidence>
<dbReference type="Gene3D" id="3.40.50.2300">
    <property type="match status" value="2"/>
</dbReference>
<evidence type="ECO:0000313" key="8">
    <source>
        <dbReference type="Proteomes" id="UP000241158"/>
    </source>
</evidence>
<dbReference type="GO" id="GO:0006865">
    <property type="term" value="P:amino acid transport"/>
    <property type="evidence" value="ECO:0007669"/>
    <property type="project" value="UniProtKB-KW"/>
</dbReference>
<feature type="chain" id="PRO_5015198922" evidence="5">
    <location>
        <begin position="25"/>
        <end position="406"/>
    </location>
</feature>
<organism evidence="7 8">
    <name type="scientific">Phyllobacterium endophyticum</name>
    <dbReference type="NCBI Taxonomy" id="1149773"/>
    <lineage>
        <taxon>Bacteria</taxon>
        <taxon>Pseudomonadati</taxon>
        <taxon>Pseudomonadota</taxon>
        <taxon>Alphaproteobacteria</taxon>
        <taxon>Hyphomicrobiales</taxon>
        <taxon>Phyllobacteriaceae</taxon>
        <taxon>Phyllobacterium</taxon>
    </lineage>
</organism>
<feature type="domain" description="Leucine-binding protein" evidence="6">
    <location>
        <begin position="30"/>
        <end position="382"/>
    </location>
</feature>
<gene>
    <name evidence="7" type="ORF">CU100_24625</name>
</gene>
<evidence type="ECO:0000256" key="1">
    <source>
        <dbReference type="ARBA" id="ARBA00010062"/>
    </source>
</evidence>
<keyword evidence="3 5" id="KW-0732">Signal</keyword>
<evidence type="ECO:0000259" key="6">
    <source>
        <dbReference type="Pfam" id="PF13458"/>
    </source>
</evidence>
<protein>
    <submittedName>
        <fullName evidence="7">ABC transporter substrate-binding protein</fullName>
    </submittedName>
</protein>
<dbReference type="InterPro" id="IPR028082">
    <property type="entry name" value="Peripla_BP_I"/>
</dbReference>
<dbReference type="Proteomes" id="UP000241158">
    <property type="component" value="Unassembled WGS sequence"/>
</dbReference>
<proteinExistence type="inferred from homology"/>
<comment type="caution">
    <text evidence="7">The sequence shown here is derived from an EMBL/GenBank/DDBJ whole genome shotgun (WGS) entry which is preliminary data.</text>
</comment>
<dbReference type="InterPro" id="IPR000709">
    <property type="entry name" value="Leu_Ile_Val-bd"/>
</dbReference>
<evidence type="ECO:0000256" key="3">
    <source>
        <dbReference type="ARBA" id="ARBA00022729"/>
    </source>
</evidence>
<dbReference type="InterPro" id="IPR028081">
    <property type="entry name" value="Leu-bd"/>
</dbReference>
<sequence length="406" mass="43360">MESTLLRSASLALFLGVLTYPVLAEDAAETIKIGVVAAESGAFVSAGHTLPAGVSLAVKEINDEGGVKVGDKTYRLELLKRDDRTDISTAIAATQELVRDEKVAAIFGSETHDFTLAMAKITQPAKVLHFAGNSTLAKVLTESSVANGGEDHYLFQTEPQEFQRSGSTARGVLKLLEPLVGHPLKKSVLIVGNDATGQFLSSYYFAALKSEGQDVPDIIFYPPDTTDFSPFLTRAKSLKPDVVHFWYNGDSTLTALPQALELGVAPSYFLFGVDPGIWKEQGLSADVPVAMSCVPVCWGESSNPKAKAYFDAYFAAGAPKGVTSSVSLLYYDYVHFLAEAWEKAGSLDPDKTVEALKTLHHKGVVSDDLAFNATHQVTHATEVCAAAPGGDITCAMQEPPADAPKQ</sequence>
<evidence type="ECO:0000313" key="7">
    <source>
        <dbReference type="EMBL" id="PSH54776.1"/>
    </source>
</evidence>
<keyword evidence="8" id="KW-1185">Reference proteome</keyword>
<dbReference type="RefSeq" id="WP_106719288.1">
    <property type="nucleotide sequence ID" value="NZ_JACHXT010000001.1"/>
</dbReference>
<reference evidence="8" key="1">
    <citation type="submission" date="2017-11" db="EMBL/GenBank/DDBJ databases">
        <authorList>
            <person name="Kuznetsova I."/>
            <person name="Sazanova A."/>
            <person name="Chirak E."/>
            <person name="Safronova V."/>
            <person name="Willems A."/>
        </authorList>
    </citation>
    <scope>NUCLEOTIDE SEQUENCE [LARGE SCALE GENOMIC DNA]</scope>
    <source>
        <strain evidence="8">PEPV15</strain>
    </source>
</reference>
<dbReference type="EMBL" id="PGGN01000007">
    <property type="protein sequence ID" value="PSH54776.1"/>
    <property type="molecule type" value="Genomic_DNA"/>
</dbReference>
<dbReference type="AlphaFoldDB" id="A0A2P7AKR9"/>
<dbReference type="PANTHER" id="PTHR30483">
    <property type="entry name" value="LEUCINE-SPECIFIC-BINDING PROTEIN"/>
    <property type="match status" value="1"/>
</dbReference>
<feature type="signal peptide" evidence="5">
    <location>
        <begin position="1"/>
        <end position="24"/>
    </location>
</feature>
<keyword evidence="4" id="KW-0029">Amino-acid transport</keyword>
<dbReference type="PRINTS" id="PR00337">
    <property type="entry name" value="LEUILEVALBP"/>
</dbReference>
<dbReference type="InterPro" id="IPR051010">
    <property type="entry name" value="BCAA_transport"/>
</dbReference>
<keyword evidence="2" id="KW-0813">Transport</keyword>
<name>A0A2P7AKR9_9HYPH</name>
<dbReference type="OrthoDB" id="9786833at2"/>
<dbReference type="PANTHER" id="PTHR30483:SF6">
    <property type="entry name" value="PERIPLASMIC BINDING PROTEIN OF ABC TRANSPORTER FOR NATURAL AMINO ACIDS"/>
    <property type="match status" value="1"/>
</dbReference>